<dbReference type="EMBL" id="MU004184">
    <property type="protein sequence ID" value="KAF2499604.1"/>
    <property type="molecule type" value="Genomic_DNA"/>
</dbReference>
<protein>
    <recommendedName>
        <fullName evidence="3">BTB domain-containing protein</fullName>
    </recommendedName>
</protein>
<name>A0A6A6R5I4_9PEZI</name>
<accession>A0A6A6R5I4</accession>
<dbReference type="Proteomes" id="UP000799750">
    <property type="component" value="Unassembled WGS sequence"/>
</dbReference>
<organism evidence="1 2">
    <name type="scientific">Lophium mytilinum</name>
    <dbReference type="NCBI Taxonomy" id="390894"/>
    <lineage>
        <taxon>Eukaryota</taxon>
        <taxon>Fungi</taxon>
        <taxon>Dikarya</taxon>
        <taxon>Ascomycota</taxon>
        <taxon>Pezizomycotina</taxon>
        <taxon>Dothideomycetes</taxon>
        <taxon>Pleosporomycetidae</taxon>
        <taxon>Mytilinidiales</taxon>
        <taxon>Mytilinidiaceae</taxon>
        <taxon>Lophium</taxon>
    </lineage>
</organism>
<evidence type="ECO:0008006" key="3">
    <source>
        <dbReference type="Google" id="ProtNLM"/>
    </source>
</evidence>
<sequence length="374" mass="42344">MFDLSSANSACDLNGVLQSISPKIPVPTIGMSLVIKSPIVTAATPASLQKIEIVPVYIGLDYEYITSASINILSQRCPKFFDYLYHVDENRETPKIHRPELGPDTPQELVNGDIIRLRRESLTSYGVSSLITWLCESTQINQSHPIELGPTISHCIDIFQAFSFFGFNQECEDYGRYIDTSISNAYSHFQLPVEQVQAIWERRNLPGTTRFTNRLVGFLVDHPRQCMILEELLMREGLPFDPMHPSRLLMRDIMAYLSENYELNACVTAAYKRIHRPTLAFCPMNRQVANSAFIEPPKGPTKRLAPACWLGLCTACAEIEEVDCTAREAEPSTWASRARAIWARNAECKKQEAEMVDKMEKLQIDTSNLGFCYM</sequence>
<gene>
    <name evidence="1" type="ORF">BU16DRAFT_535934</name>
</gene>
<evidence type="ECO:0000313" key="1">
    <source>
        <dbReference type="EMBL" id="KAF2499604.1"/>
    </source>
</evidence>
<reference evidence="1" key="1">
    <citation type="journal article" date="2020" name="Stud. Mycol.">
        <title>101 Dothideomycetes genomes: a test case for predicting lifestyles and emergence of pathogens.</title>
        <authorList>
            <person name="Haridas S."/>
            <person name="Albert R."/>
            <person name="Binder M."/>
            <person name="Bloem J."/>
            <person name="Labutti K."/>
            <person name="Salamov A."/>
            <person name="Andreopoulos B."/>
            <person name="Baker S."/>
            <person name="Barry K."/>
            <person name="Bills G."/>
            <person name="Bluhm B."/>
            <person name="Cannon C."/>
            <person name="Castanera R."/>
            <person name="Culley D."/>
            <person name="Daum C."/>
            <person name="Ezra D."/>
            <person name="Gonzalez J."/>
            <person name="Henrissat B."/>
            <person name="Kuo A."/>
            <person name="Liang C."/>
            <person name="Lipzen A."/>
            <person name="Lutzoni F."/>
            <person name="Magnuson J."/>
            <person name="Mondo S."/>
            <person name="Nolan M."/>
            <person name="Ohm R."/>
            <person name="Pangilinan J."/>
            <person name="Park H.-J."/>
            <person name="Ramirez L."/>
            <person name="Alfaro M."/>
            <person name="Sun H."/>
            <person name="Tritt A."/>
            <person name="Yoshinaga Y."/>
            <person name="Zwiers L.-H."/>
            <person name="Turgeon B."/>
            <person name="Goodwin S."/>
            <person name="Spatafora J."/>
            <person name="Crous P."/>
            <person name="Grigoriev I."/>
        </authorList>
    </citation>
    <scope>NUCLEOTIDE SEQUENCE</scope>
    <source>
        <strain evidence="1">CBS 269.34</strain>
    </source>
</reference>
<evidence type="ECO:0000313" key="2">
    <source>
        <dbReference type="Proteomes" id="UP000799750"/>
    </source>
</evidence>
<dbReference type="AlphaFoldDB" id="A0A6A6R5I4"/>
<keyword evidence="2" id="KW-1185">Reference proteome</keyword>
<proteinExistence type="predicted"/>
<dbReference type="OrthoDB" id="10451003at2759"/>